<keyword evidence="5 6" id="KW-0539">Nucleus</keyword>
<evidence type="ECO:0000313" key="9">
    <source>
        <dbReference type="EMBL" id="KAF0290723.1"/>
    </source>
</evidence>
<dbReference type="InterPro" id="IPR016266">
    <property type="entry name" value="POLE2"/>
</dbReference>
<sequence>MERSALKHSVNSTFRLNGYTLKNDAANYIVEALLQVGEQQRQLWMDKILATVQKQPLDTAIIGRDLVRDVLQNCIRETRGEVDFFMVFDAFSVPGFSYCVNKQKFLKDELLGLPAGSVLPDSVAPKAEVFRNRYHLIQQRCLRNELFGGTDASGGGGRRRFRLQPVELLLGSTSRLEDVLVLGMLTQLTEGKFFLEDPTGAVQLDLEHTKFPVGMFSEGCFVLCEGSYDDNIFTCSVMGFPPAEDAETFRNHFGNQNMFGGSNHICARANTELQSVEKELDGSMFVFLSDVLLNQPQVMDRLRRLLDGFKHSPPTAFVMMGNFTDAPRDANSYRELPQTLHATLPTLMTSSRLRVFWQTLAEMITKVPELRESRFVFVPGPTDPGIAPILPRPPLSAYISEEFRRRVPNSEFTTNPCRIQFCTQEMVIFREDFVTTLVSQCHLAPLPPHICPVYWQHDRALRLYPLPDVVVCADKFDQYTITKLGCTVLNPGSFHKDFMFKVYLPSTRTCENSQVGDDS</sequence>
<evidence type="ECO:0000313" key="10">
    <source>
        <dbReference type="Proteomes" id="UP000440578"/>
    </source>
</evidence>
<accession>A0A6A4VAP0</accession>
<evidence type="ECO:0000256" key="3">
    <source>
        <dbReference type="ARBA" id="ARBA00022705"/>
    </source>
</evidence>
<dbReference type="AlphaFoldDB" id="A0A6A4VAP0"/>
<dbReference type="PANTHER" id="PTHR12708">
    <property type="entry name" value="DNA POLYMERASE EPSILON SUBUNIT B"/>
    <property type="match status" value="1"/>
</dbReference>
<protein>
    <recommendedName>
        <fullName evidence="6">DNA polymerase epsilon subunit</fullName>
    </recommendedName>
    <alternativeName>
        <fullName evidence="6">DNA polymerase II subunit 2</fullName>
    </alternativeName>
</protein>
<dbReference type="InterPro" id="IPR007185">
    <property type="entry name" value="DNA_pol_a/d/e_bsu"/>
</dbReference>
<comment type="function">
    <text evidence="6">Participates in DNA repair and in chromosomal DNA replication.</text>
</comment>
<comment type="caution">
    <text evidence="9">The sequence shown here is derived from an EMBL/GenBank/DDBJ whole genome shotgun (WGS) entry which is preliminary data.</text>
</comment>
<evidence type="ECO:0000256" key="1">
    <source>
        <dbReference type="ARBA" id="ARBA00004123"/>
    </source>
</evidence>
<keyword evidence="4 6" id="KW-0238">DNA-binding</keyword>
<evidence type="ECO:0000256" key="6">
    <source>
        <dbReference type="PIRNR" id="PIRNR000799"/>
    </source>
</evidence>
<keyword evidence="10" id="KW-1185">Reference proteome</keyword>
<reference evidence="9 10" key="1">
    <citation type="submission" date="2019-07" db="EMBL/GenBank/DDBJ databases">
        <title>Draft genome assembly of a fouling barnacle, Amphibalanus amphitrite (Darwin, 1854): The first reference genome for Thecostraca.</title>
        <authorList>
            <person name="Kim W."/>
        </authorList>
    </citation>
    <scope>NUCLEOTIDE SEQUENCE [LARGE SCALE GENOMIC DNA]</scope>
    <source>
        <strain evidence="9">SNU_AA5</strain>
        <tissue evidence="9">Soma without cirri and trophi</tissue>
    </source>
</reference>
<comment type="similarity">
    <text evidence="2 6">Belongs to the DNA polymerase epsilon subunit B family.</text>
</comment>
<dbReference type="GO" id="GO:0006261">
    <property type="term" value="P:DNA-templated DNA replication"/>
    <property type="evidence" value="ECO:0007669"/>
    <property type="project" value="InterPro"/>
</dbReference>
<feature type="domain" description="DNA polymerase alpha/delta/epsilon subunit B" evidence="7">
    <location>
        <begin position="285"/>
        <end position="437"/>
    </location>
</feature>
<dbReference type="EMBL" id="VIIS01001934">
    <property type="protein sequence ID" value="KAF0290723.1"/>
    <property type="molecule type" value="Genomic_DNA"/>
</dbReference>
<dbReference type="GO" id="GO:0042276">
    <property type="term" value="P:error-prone translesion synthesis"/>
    <property type="evidence" value="ECO:0007669"/>
    <property type="project" value="TreeGrafter"/>
</dbReference>
<dbReference type="Gene3D" id="3.60.21.60">
    <property type="match status" value="1"/>
</dbReference>
<dbReference type="GO" id="GO:0003677">
    <property type="term" value="F:DNA binding"/>
    <property type="evidence" value="ECO:0007669"/>
    <property type="project" value="UniProtKB-UniRule"/>
</dbReference>
<dbReference type="Pfam" id="PF12213">
    <property type="entry name" value="Dpoe2NT"/>
    <property type="match status" value="1"/>
</dbReference>
<organism evidence="9 10">
    <name type="scientific">Amphibalanus amphitrite</name>
    <name type="common">Striped barnacle</name>
    <name type="synonym">Balanus amphitrite</name>
    <dbReference type="NCBI Taxonomy" id="1232801"/>
    <lineage>
        <taxon>Eukaryota</taxon>
        <taxon>Metazoa</taxon>
        <taxon>Ecdysozoa</taxon>
        <taxon>Arthropoda</taxon>
        <taxon>Crustacea</taxon>
        <taxon>Multicrustacea</taxon>
        <taxon>Cirripedia</taxon>
        <taxon>Thoracica</taxon>
        <taxon>Thoracicalcarea</taxon>
        <taxon>Balanomorpha</taxon>
        <taxon>Balanoidea</taxon>
        <taxon>Balanidae</taxon>
        <taxon>Amphibalaninae</taxon>
        <taxon>Amphibalanus</taxon>
    </lineage>
</organism>
<evidence type="ECO:0000259" key="8">
    <source>
        <dbReference type="Pfam" id="PF12213"/>
    </source>
</evidence>
<feature type="domain" description="DNA polymerase epsilon subunit B N-terminal" evidence="8">
    <location>
        <begin position="3"/>
        <end position="74"/>
    </location>
</feature>
<dbReference type="PIRSF" id="PIRSF000799">
    <property type="entry name" value="DNA_pol_eps_2"/>
    <property type="match status" value="1"/>
</dbReference>
<dbReference type="PANTHER" id="PTHR12708:SF0">
    <property type="entry name" value="DNA POLYMERASE EPSILON SUBUNIT 2"/>
    <property type="match status" value="1"/>
</dbReference>
<name>A0A6A4VAP0_AMPAM</name>
<comment type="subcellular location">
    <subcellularLocation>
        <location evidence="1 6">Nucleus</location>
    </subcellularLocation>
</comment>
<gene>
    <name evidence="9" type="primary">POLE2</name>
    <name evidence="9" type="ORF">FJT64_011109</name>
</gene>
<dbReference type="OrthoDB" id="10254730at2759"/>
<dbReference type="Proteomes" id="UP000440578">
    <property type="component" value="Unassembled WGS sequence"/>
</dbReference>
<dbReference type="GO" id="GO:0008622">
    <property type="term" value="C:epsilon DNA polymerase complex"/>
    <property type="evidence" value="ECO:0007669"/>
    <property type="project" value="UniProtKB-UniRule"/>
</dbReference>
<evidence type="ECO:0000256" key="2">
    <source>
        <dbReference type="ARBA" id="ARBA00009560"/>
    </source>
</evidence>
<dbReference type="Pfam" id="PF04042">
    <property type="entry name" value="DNA_pol_E_B"/>
    <property type="match status" value="1"/>
</dbReference>
<evidence type="ECO:0000256" key="4">
    <source>
        <dbReference type="ARBA" id="ARBA00023125"/>
    </source>
</evidence>
<dbReference type="InterPro" id="IPR024639">
    <property type="entry name" value="DNA_pol_e_bsu_N"/>
</dbReference>
<dbReference type="Gene3D" id="1.10.8.60">
    <property type="match status" value="1"/>
</dbReference>
<proteinExistence type="inferred from homology"/>
<evidence type="ECO:0000256" key="5">
    <source>
        <dbReference type="ARBA" id="ARBA00023242"/>
    </source>
</evidence>
<keyword evidence="3 6" id="KW-0235">DNA replication</keyword>
<evidence type="ECO:0000259" key="7">
    <source>
        <dbReference type="Pfam" id="PF04042"/>
    </source>
</evidence>